<dbReference type="Proteomes" id="UP000229081">
    <property type="component" value="Chromosome"/>
</dbReference>
<gene>
    <name evidence="8" type="ORF">CVN68_20140</name>
</gene>
<dbReference type="GO" id="GO:0016987">
    <property type="term" value="F:sigma factor activity"/>
    <property type="evidence" value="ECO:0007669"/>
    <property type="project" value="UniProtKB-KW"/>
</dbReference>
<keyword evidence="2" id="KW-0805">Transcription regulation</keyword>
<evidence type="ECO:0000256" key="5">
    <source>
        <dbReference type="ARBA" id="ARBA00023163"/>
    </source>
</evidence>
<evidence type="ECO:0000259" key="7">
    <source>
        <dbReference type="Pfam" id="PF04545"/>
    </source>
</evidence>
<keyword evidence="3" id="KW-0731">Sigma factor</keyword>
<dbReference type="InterPro" id="IPR013325">
    <property type="entry name" value="RNA_pol_sigma_r2"/>
</dbReference>
<evidence type="ECO:0000256" key="1">
    <source>
        <dbReference type="ARBA" id="ARBA00010641"/>
    </source>
</evidence>
<dbReference type="Pfam" id="PF04542">
    <property type="entry name" value="Sigma70_r2"/>
    <property type="match status" value="1"/>
</dbReference>
<keyword evidence="5" id="KW-0804">Transcription</keyword>
<dbReference type="InterPro" id="IPR014284">
    <property type="entry name" value="RNA_pol_sigma-70_dom"/>
</dbReference>
<evidence type="ECO:0000256" key="2">
    <source>
        <dbReference type="ARBA" id="ARBA00023015"/>
    </source>
</evidence>
<organism evidence="8 9">
    <name type="scientific">Sphingomonas psychrotolerans</name>
    <dbReference type="NCBI Taxonomy" id="1327635"/>
    <lineage>
        <taxon>Bacteria</taxon>
        <taxon>Pseudomonadati</taxon>
        <taxon>Pseudomonadota</taxon>
        <taxon>Alphaproteobacteria</taxon>
        <taxon>Sphingomonadales</taxon>
        <taxon>Sphingomonadaceae</taxon>
        <taxon>Sphingomonas</taxon>
    </lineage>
</organism>
<comment type="similarity">
    <text evidence="1">Belongs to the sigma-70 factor family. ECF subfamily.</text>
</comment>
<dbReference type="SUPFAM" id="SSF88946">
    <property type="entry name" value="Sigma2 domain of RNA polymerase sigma factors"/>
    <property type="match status" value="1"/>
</dbReference>
<reference evidence="8 9" key="1">
    <citation type="submission" date="2017-11" db="EMBL/GenBank/DDBJ databases">
        <title>Complete genome sequence of Sphingomonas sp. Strain Cra20, a psychrotolerant potential plant growth promoting rhizobacteria.</title>
        <authorList>
            <person name="Luo Y."/>
        </authorList>
    </citation>
    <scope>NUCLEOTIDE SEQUENCE [LARGE SCALE GENOMIC DNA]</scope>
    <source>
        <strain evidence="8 9">Cra20</strain>
    </source>
</reference>
<dbReference type="PANTHER" id="PTHR43133:SF63">
    <property type="entry name" value="RNA POLYMERASE SIGMA FACTOR FECI-RELATED"/>
    <property type="match status" value="1"/>
</dbReference>
<evidence type="ECO:0008006" key="10">
    <source>
        <dbReference type="Google" id="ProtNLM"/>
    </source>
</evidence>
<dbReference type="Pfam" id="PF04545">
    <property type="entry name" value="Sigma70_r4"/>
    <property type="match status" value="1"/>
</dbReference>
<dbReference type="InterPro" id="IPR007627">
    <property type="entry name" value="RNA_pol_sigma70_r2"/>
</dbReference>
<dbReference type="EMBL" id="CP024923">
    <property type="protein sequence ID" value="ATY33977.1"/>
    <property type="molecule type" value="Genomic_DNA"/>
</dbReference>
<name>A0A2K8MJC7_9SPHN</name>
<evidence type="ECO:0000256" key="4">
    <source>
        <dbReference type="ARBA" id="ARBA00023125"/>
    </source>
</evidence>
<dbReference type="SUPFAM" id="SSF88659">
    <property type="entry name" value="Sigma3 and sigma4 domains of RNA polymerase sigma factors"/>
    <property type="match status" value="1"/>
</dbReference>
<keyword evidence="4" id="KW-0238">DNA-binding</keyword>
<evidence type="ECO:0000313" key="8">
    <source>
        <dbReference type="EMBL" id="ATY33977.1"/>
    </source>
</evidence>
<dbReference type="NCBIfam" id="TIGR02937">
    <property type="entry name" value="sigma70-ECF"/>
    <property type="match status" value="1"/>
</dbReference>
<protein>
    <recommendedName>
        <fullName evidence="10">RNA polymerase sigma factor</fullName>
    </recommendedName>
</protein>
<keyword evidence="9" id="KW-1185">Reference proteome</keyword>
<feature type="domain" description="RNA polymerase sigma-70 region 2" evidence="6">
    <location>
        <begin position="27"/>
        <end position="91"/>
    </location>
</feature>
<dbReference type="InterPro" id="IPR013324">
    <property type="entry name" value="RNA_pol_sigma_r3/r4-like"/>
</dbReference>
<dbReference type="KEGG" id="sphc:CVN68_20140"/>
<evidence type="ECO:0000259" key="6">
    <source>
        <dbReference type="Pfam" id="PF04542"/>
    </source>
</evidence>
<dbReference type="Gene3D" id="1.10.10.10">
    <property type="entry name" value="Winged helix-like DNA-binding domain superfamily/Winged helix DNA-binding domain"/>
    <property type="match status" value="1"/>
</dbReference>
<dbReference type="InterPro" id="IPR036388">
    <property type="entry name" value="WH-like_DNA-bd_sf"/>
</dbReference>
<dbReference type="GO" id="GO:0006352">
    <property type="term" value="P:DNA-templated transcription initiation"/>
    <property type="evidence" value="ECO:0007669"/>
    <property type="project" value="InterPro"/>
</dbReference>
<feature type="domain" description="RNA polymerase sigma-70 region 4" evidence="7">
    <location>
        <begin position="129"/>
        <end position="177"/>
    </location>
</feature>
<dbReference type="AlphaFoldDB" id="A0A2K8MJC7"/>
<dbReference type="Gene3D" id="1.10.1740.10">
    <property type="match status" value="1"/>
</dbReference>
<dbReference type="InterPro" id="IPR007630">
    <property type="entry name" value="RNA_pol_sigma70_r4"/>
</dbReference>
<evidence type="ECO:0000313" key="9">
    <source>
        <dbReference type="Proteomes" id="UP000229081"/>
    </source>
</evidence>
<evidence type="ECO:0000256" key="3">
    <source>
        <dbReference type="ARBA" id="ARBA00023082"/>
    </source>
</evidence>
<proteinExistence type="inferred from homology"/>
<accession>A0A2K8MJC7</accession>
<dbReference type="PANTHER" id="PTHR43133">
    <property type="entry name" value="RNA POLYMERASE ECF-TYPE SIGMA FACTO"/>
    <property type="match status" value="1"/>
</dbReference>
<sequence length="212" mass="24219">MRLSTSALDGCNHRIQHRCMQYDQRLFEESAGRLRLFIAARSSNQADTDDIVQETFLKFYALQQEQEVNSPLGYMYRIALNLMIDRSRRRTPLNSSVDIDDVAESHLSIRPGQEESRRLADLQRAYHAALAELSPRCAEVFHMRRHREMATPDVAANLSITTRMVQKHMVTAMAHLRDRLLPFLSDDYSDTDDGGFSVPMRCQMASSSSAHA</sequence>
<dbReference type="GO" id="GO:0003677">
    <property type="term" value="F:DNA binding"/>
    <property type="evidence" value="ECO:0007669"/>
    <property type="project" value="UniProtKB-KW"/>
</dbReference>
<dbReference type="InterPro" id="IPR039425">
    <property type="entry name" value="RNA_pol_sigma-70-like"/>
</dbReference>
<dbReference type="RefSeq" id="WP_100283772.1">
    <property type="nucleotide sequence ID" value="NZ_CP024923.1"/>
</dbReference>